<sequence length="52" mass="5645">ICNNATVCYKDPTRAKCIEESFEDGKAFLCLCRPDEDEPFAALSSAGTVCPD</sequence>
<comment type="caution">
    <text evidence="1">The sequence shown here is derived from an EMBL/GenBank/DDBJ whole genome shotgun (WGS) entry which is preliminary data.</text>
</comment>
<protein>
    <submittedName>
        <fullName evidence="1">Uncharacterized protein</fullName>
    </submittedName>
</protein>
<dbReference type="Proteomes" id="UP000681722">
    <property type="component" value="Unassembled WGS sequence"/>
</dbReference>
<accession>A0A8S3A3A6</accession>
<reference evidence="1" key="1">
    <citation type="submission" date="2021-02" db="EMBL/GenBank/DDBJ databases">
        <authorList>
            <person name="Nowell W R."/>
        </authorList>
    </citation>
    <scope>NUCLEOTIDE SEQUENCE</scope>
</reference>
<organism evidence="1 2">
    <name type="scientific">Didymodactylos carnosus</name>
    <dbReference type="NCBI Taxonomy" id="1234261"/>
    <lineage>
        <taxon>Eukaryota</taxon>
        <taxon>Metazoa</taxon>
        <taxon>Spiralia</taxon>
        <taxon>Gnathifera</taxon>
        <taxon>Rotifera</taxon>
        <taxon>Eurotatoria</taxon>
        <taxon>Bdelloidea</taxon>
        <taxon>Philodinida</taxon>
        <taxon>Philodinidae</taxon>
        <taxon>Didymodactylos</taxon>
    </lineage>
</organism>
<evidence type="ECO:0000313" key="2">
    <source>
        <dbReference type="Proteomes" id="UP000681722"/>
    </source>
</evidence>
<gene>
    <name evidence="1" type="ORF">SRO942_LOCUS50957</name>
</gene>
<proteinExistence type="predicted"/>
<name>A0A8S3A3A6_9BILA</name>
<evidence type="ECO:0000313" key="1">
    <source>
        <dbReference type="EMBL" id="CAF4675425.1"/>
    </source>
</evidence>
<feature type="non-terminal residue" evidence="1">
    <location>
        <position position="1"/>
    </location>
</feature>
<dbReference type="EMBL" id="CAJOBC010151837">
    <property type="protein sequence ID" value="CAF4675425.1"/>
    <property type="molecule type" value="Genomic_DNA"/>
</dbReference>
<dbReference type="AlphaFoldDB" id="A0A8S3A3A6"/>